<reference evidence="2" key="1">
    <citation type="submission" date="2016-10" db="EMBL/GenBank/DDBJ databases">
        <authorList>
            <person name="Varghese N."/>
            <person name="Submissions S."/>
        </authorList>
    </citation>
    <scope>NUCLEOTIDE SEQUENCE [LARGE SCALE GENOMIC DNA]</scope>
    <source>
        <strain evidence="2">DSM 22126</strain>
    </source>
</reference>
<dbReference type="EMBL" id="LT629776">
    <property type="protein sequence ID" value="SDS14202.1"/>
    <property type="molecule type" value="Genomic_DNA"/>
</dbReference>
<dbReference type="Pfam" id="PF06089">
    <property type="entry name" value="Asparaginase_II"/>
    <property type="match status" value="1"/>
</dbReference>
<dbReference type="PANTHER" id="PTHR42110">
    <property type="entry name" value="L-ASPARAGINASE, PUTATIVE (AFU_ORTHOLOGUE AFUA_3G11890)-RELATED"/>
    <property type="match status" value="1"/>
</dbReference>
<dbReference type="AlphaFoldDB" id="A0A1H1PSG1"/>
<dbReference type="eggNOG" id="COG4448">
    <property type="taxonomic scope" value="Bacteria"/>
</dbReference>
<proteinExistence type="predicted"/>
<dbReference type="OrthoDB" id="9780674at2"/>
<organism evidence="1 2">
    <name type="scientific">Paraoerskovia marina</name>
    <dbReference type="NCBI Taxonomy" id="545619"/>
    <lineage>
        <taxon>Bacteria</taxon>
        <taxon>Bacillati</taxon>
        <taxon>Actinomycetota</taxon>
        <taxon>Actinomycetes</taxon>
        <taxon>Micrococcales</taxon>
        <taxon>Cellulomonadaceae</taxon>
        <taxon>Paraoerskovia</taxon>
    </lineage>
</organism>
<dbReference type="InterPro" id="IPR010349">
    <property type="entry name" value="Asparaginase_II"/>
</dbReference>
<dbReference type="RefSeq" id="WP_083371732.1">
    <property type="nucleotide sequence ID" value="NZ_LT629776.1"/>
</dbReference>
<dbReference type="STRING" id="545619.SAMN04489860_0894"/>
<sequence>MVTAPIARDAVELALVVRGDLVESVHLGHLVVTAPDGSVRTARGDGNVVFWPRSSVKPMQAVAMVRDGLDLPDRLLALAAASHDGAVVHVAGTREILAGTGLHESDLLNTPDLPYDAVQAAIWRGAGHGPARVVQNCSGKHAAMLATCVANGWDTATYLDLDHPLQRSIAATITEFTGDEAGLPVTRDGCGAPLFATTLAGLARALGRVAAAPGTAPGSAEARVARAMSAVPEMVGGPERTNTRLMREIPGVVAKDGADGVFALGLPDGTGVAFKVLDGADRPRSAIAVAALRAVGVDTPGLDTIGESPILGGGVPVGEIVAVLS</sequence>
<accession>A0A1H1PSG1</accession>
<evidence type="ECO:0000313" key="1">
    <source>
        <dbReference type="EMBL" id="SDS14202.1"/>
    </source>
</evidence>
<name>A0A1H1PSG1_9CELL</name>
<evidence type="ECO:0000313" key="2">
    <source>
        <dbReference type="Proteomes" id="UP000185663"/>
    </source>
</evidence>
<dbReference type="PANTHER" id="PTHR42110:SF1">
    <property type="entry name" value="L-ASPARAGINASE, PUTATIVE (AFU_ORTHOLOGUE AFUA_3G11890)-RELATED"/>
    <property type="match status" value="1"/>
</dbReference>
<keyword evidence="2" id="KW-1185">Reference proteome</keyword>
<dbReference type="Proteomes" id="UP000185663">
    <property type="component" value="Chromosome I"/>
</dbReference>
<protein>
    <submittedName>
        <fullName evidence="1">L-asparaginase II</fullName>
    </submittedName>
</protein>
<gene>
    <name evidence="1" type="ORF">SAMN04489860_0894</name>
</gene>